<name>A0A8J9V028_9NEOP</name>
<sequence>MKTIVLFALFVLAAADLENYTTLNDHLDMDALVGNITAMQSYVDCFLDRIPCSEVAASYKRLMPEAVKQACSRCNANQKYQYGRFLEAVRVQLPIEYDNYRKHYDPDNKYFDALIKELSNYTTRVD</sequence>
<dbReference type="AlphaFoldDB" id="A0A8J9V028"/>
<evidence type="ECO:0008006" key="4">
    <source>
        <dbReference type="Google" id="ProtNLM"/>
    </source>
</evidence>
<dbReference type="Gene3D" id="1.10.2080.10">
    <property type="entry name" value="Insect odorant-binding protein A10/Ejaculatory bulb-specific protein 3"/>
    <property type="match status" value="1"/>
</dbReference>
<dbReference type="SUPFAM" id="SSF100910">
    <property type="entry name" value="Chemosensory protein Csp2"/>
    <property type="match status" value="1"/>
</dbReference>
<organism evidence="2 3">
    <name type="scientific">Brenthis ino</name>
    <name type="common">lesser marbled fritillary</name>
    <dbReference type="NCBI Taxonomy" id="405034"/>
    <lineage>
        <taxon>Eukaryota</taxon>
        <taxon>Metazoa</taxon>
        <taxon>Ecdysozoa</taxon>
        <taxon>Arthropoda</taxon>
        <taxon>Hexapoda</taxon>
        <taxon>Insecta</taxon>
        <taxon>Pterygota</taxon>
        <taxon>Neoptera</taxon>
        <taxon>Endopterygota</taxon>
        <taxon>Lepidoptera</taxon>
        <taxon>Glossata</taxon>
        <taxon>Ditrysia</taxon>
        <taxon>Papilionoidea</taxon>
        <taxon>Nymphalidae</taxon>
        <taxon>Heliconiinae</taxon>
        <taxon>Argynnini</taxon>
        <taxon>Brenthis</taxon>
    </lineage>
</organism>
<evidence type="ECO:0000256" key="1">
    <source>
        <dbReference type="SAM" id="SignalP"/>
    </source>
</evidence>
<dbReference type="PANTHER" id="PTHR11257:SF13">
    <property type="entry name" value="GEO07322P1"/>
    <property type="match status" value="1"/>
</dbReference>
<keyword evidence="1" id="KW-0732">Signal</keyword>
<dbReference type="OrthoDB" id="7182126at2759"/>
<evidence type="ECO:0000313" key="3">
    <source>
        <dbReference type="Proteomes" id="UP000838878"/>
    </source>
</evidence>
<dbReference type="InterPro" id="IPR036682">
    <property type="entry name" value="OS_D_A10/PebIII_sf"/>
</dbReference>
<dbReference type="Pfam" id="PF03392">
    <property type="entry name" value="OS-D"/>
    <property type="match status" value="1"/>
</dbReference>
<gene>
    <name evidence="2" type="ORF">BINO364_LOCUS4167</name>
</gene>
<reference evidence="2" key="1">
    <citation type="submission" date="2021-12" db="EMBL/GenBank/DDBJ databases">
        <authorList>
            <person name="Martin H S."/>
        </authorList>
    </citation>
    <scope>NUCLEOTIDE SEQUENCE</scope>
</reference>
<keyword evidence="3" id="KW-1185">Reference proteome</keyword>
<dbReference type="Proteomes" id="UP000838878">
    <property type="component" value="Chromosome 12"/>
</dbReference>
<proteinExistence type="predicted"/>
<dbReference type="PANTHER" id="PTHR11257">
    <property type="entry name" value="CHEMOSENSORY PROTEIN-RELATED"/>
    <property type="match status" value="1"/>
</dbReference>
<dbReference type="InterPro" id="IPR005055">
    <property type="entry name" value="A10/PebIII"/>
</dbReference>
<dbReference type="EMBL" id="OV170232">
    <property type="protein sequence ID" value="CAH0717575.1"/>
    <property type="molecule type" value="Genomic_DNA"/>
</dbReference>
<protein>
    <recommendedName>
        <fullName evidence="4">Chemosensory protein</fullName>
    </recommendedName>
</protein>
<accession>A0A8J9V028</accession>
<feature type="chain" id="PRO_5035469324" description="Chemosensory protein" evidence="1">
    <location>
        <begin position="16"/>
        <end position="126"/>
    </location>
</feature>
<feature type="non-terminal residue" evidence="2">
    <location>
        <position position="126"/>
    </location>
</feature>
<evidence type="ECO:0000313" key="2">
    <source>
        <dbReference type="EMBL" id="CAH0717575.1"/>
    </source>
</evidence>
<feature type="signal peptide" evidence="1">
    <location>
        <begin position="1"/>
        <end position="15"/>
    </location>
</feature>